<proteinExistence type="predicted"/>
<dbReference type="InterPro" id="IPR012337">
    <property type="entry name" value="RNaseH-like_sf"/>
</dbReference>
<feature type="region of interest" description="Disordered" evidence="2">
    <location>
        <begin position="559"/>
        <end position="579"/>
    </location>
</feature>
<dbReference type="EMBL" id="JBANAX010000325">
    <property type="protein sequence ID" value="KAL1214066.1"/>
    <property type="molecule type" value="Genomic_DNA"/>
</dbReference>
<feature type="domain" description="Integrase catalytic" evidence="3">
    <location>
        <begin position="235"/>
        <end position="411"/>
    </location>
</feature>
<dbReference type="PROSITE" id="PS50994">
    <property type="entry name" value="INTEGRASE"/>
    <property type="match status" value="1"/>
</dbReference>
<dbReference type="InterPro" id="IPR039537">
    <property type="entry name" value="Retrotran_Ty1/copia-like"/>
</dbReference>
<name>A0ABD1BIA5_CARAN</name>
<gene>
    <name evidence="4" type="ORF">V5N11_007421</name>
</gene>
<organism evidence="4 5">
    <name type="scientific">Cardamine amara subsp. amara</name>
    <dbReference type="NCBI Taxonomy" id="228776"/>
    <lineage>
        <taxon>Eukaryota</taxon>
        <taxon>Viridiplantae</taxon>
        <taxon>Streptophyta</taxon>
        <taxon>Embryophyta</taxon>
        <taxon>Tracheophyta</taxon>
        <taxon>Spermatophyta</taxon>
        <taxon>Magnoliopsida</taxon>
        <taxon>eudicotyledons</taxon>
        <taxon>Gunneridae</taxon>
        <taxon>Pentapetalae</taxon>
        <taxon>rosids</taxon>
        <taxon>malvids</taxon>
        <taxon>Brassicales</taxon>
        <taxon>Brassicaceae</taxon>
        <taxon>Cardamineae</taxon>
        <taxon>Cardamine</taxon>
    </lineage>
</organism>
<dbReference type="Pfam" id="PF13976">
    <property type="entry name" value="gag_pre-integrs"/>
    <property type="match status" value="1"/>
</dbReference>
<dbReference type="GO" id="GO:0008233">
    <property type="term" value="F:peptidase activity"/>
    <property type="evidence" value="ECO:0007669"/>
    <property type="project" value="UniProtKB-KW"/>
</dbReference>
<dbReference type="InterPro" id="IPR057670">
    <property type="entry name" value="SH3_retrovirus"/>
</dbReference>
<dbReference type="PANTHER" id="PTHR42648">
    <property type="entry name" value="TRANSPOSASE, PUTATIVE-RELATED"/>
    <property type="match status" value="1"/>
</dbReference>
<sequence length="579" mass="66247">MSNPLSSYSLQSVLEKDKLKGSLPLEHLEDLEKKTFEISSSGIYVIEVNVTTSGSTPWVLDTGCGAHICVNVHGLNNSRTLEEGQVDLHVANGAKVVALAVGKFSLSLPSGMVLGLKNCYYVPAINKNIIFISCLDMEGFHFLIKNKCCSFDRDGVFYGSAPLENGLYVLNQSMPVYNIRTKRFKSNDLNEAFLWHCRLGHINERRIQKLRNDGLLNSFDYESYETCESCLLGKMTKAPFTGHSERASDLLGLIHIDVCGSMSTNARGNYQYFITFTDEFSRYGYVYLMKHKSESFEKFKEFQNEVQNQLGKTIKALRSDRGGEYLSQAFSDHLRECGIVSQLTPPGTPQWNGVSERRNRTLLDMVRSMMSHTDLLISFWGYALETFAFMVNRCPSKSVEKTPYEMWTGKFPNLSFLKIWGCEAYVKRLFTDKLDKLGPKSDKCYFVGYPKETKGYYFYYPTENKVFVARNGAFLEREFLSKETSGSKILLEEVRESQEDVPIFQEEHRLDLRRVVESIPAEPEVRQSERNRHEPDRFGEWVMDHHDLLIIESDEHTSYGEAMMGPDSDKWLEATNSEI</sequence>
<evidence type="ECO:0000259" key="3">
    <source>
        <dbReference type="PROSITE" id="PS50994"/>
    </source>
</evidence>
<accession>A0ABD1BIA5</accession>
<dbReference type="Gene3D" id="3.30.420.10">
    <property type="entry name" value="Ribonuclease H-like superfamily/Ribonuclease H"/>
    <property type="match status" value="1"/>
</dbReference>
<keyword evidence="1" id="KW-0378">Hydrolase</keyword>
<dbReference type="Pfam" id="PF25597">
    <property type="entry name" value="SH3_retrovirus"/>
    <property type="match status" value="1"/>
</dbReference>
<evidence type="ECO:0000313" key="4">
    <source>
        <dbReference type="EMBL" id="KAL1214066.1"/>
    </source>
</evidence>
<evidence type="ECO:0000313" key="5">
    <source>
        <dbReference type="Proteomes" id="UP001558713"/>
    </source>
</evidence>
<evidence type="ECO:0000256" key="1">
    <source>
        <dbReference type="ARBA" id="ARBA00022670"/>
    </source>
</evidence>
<keyword evidence="5" id="KW-1185">Reference proteome</keyword>
<dbReference type="InterPro" id="IPR025724">
    <property type="entry name" value="GAG-pre-integrase_dom"/>
</dbReference>
<protein>
    <submittedName>
        <fullName evidence="4">Retrovirus-related Pol polyprotein from transposon TNT 1-94</fullName>
    </submittedName>
</protein>
<dbReference type="InterPro" id="IPR036397">
    <property type="entry name" value="RNaseH_sf"/>
</dbReference>
<evidence type="ECO:0000256" key="2">
    <source>
        <dbReference type="SAM" id="MobiDB-lite"/>
    </source>
</evidence>
<dbReference type="Proteomes" id="UP001558713">
    <property type="component" value="Unassembled WGS sequence"/>
</dbReference>
<dbReference type="AlphaFoldDB" id="A0ABD1BIA5"/>
<dbReference type="GO" id="GO:0006508">
    <property type="term" value="P:proteolysis"/>
    <property type="evidence" value="ECO:0007669"/>
    <property type="project" value="UniProtKB-KW"/>
</dbReference>
<dbReference type="Pfam" id="PF00665">
    <property type="entry name" value="rve"/>
    <property type="match status" value="1"/>
</dbReference>
<dbReference type="InterPro" id="IPR054722">
    <property type="entry name" value="PolX-like_BBD"/>
</dbReference>
<dbReference type="SUPFAM" id="SSF53098">
    <property type="entry name" value="Ribonuclease H-like"/>
    <property type="match status" value="1"/>
</dbReference>
<dbReference type="InterPro" id="IPR001584">
    <property type="entry name" value="Integrase_cat-core"/>
</dbReference>
<reference evidence="4 5" key="1">
    <citation type="submission" date="2024-04" db="EMBL/GenBank/DDBJ databases">
        <title>Genome assembly C_amara_ONT_v2.</title>
        <authorList>
            <person name="Yant L."/>
            <person name="Moore C."/>
            <person name="Slenker M."/>
        </authorList>
    </citation>
    <scope>NUCLEOTIDE SEQUENCE [LARGE SCALE GENOMIC DNA]</scope>
    <source>
        <tissue evidence="4">Leaf</tissue>
    </source>
</reference>
<dbReference type="PANTHER" id="PTHR42648:SF27">
    <property type="entry name" value="RNA-DIRECTED DNA POLYMERASE"/>
    <property type="match status" value="1"/>
</dbReference>
<comment type="caution">
    <text evidence="4">The sequence shown here is derived from an EMBL/GenBank/DDBJ whole genome shotgun (WGS) entry which is preliminary data.</text>
</comment>
<dbReference type="Pfam" id="PF22936">
    <property type="entry name" value="Pol_BBD"/>
    <property type="match status" value="1"/>
</dbReference>
<keyword evidence="1" id="KW-0645">Protease</keyword>